<name>A0A316UW76_9BASI</name>
<dbReference type="RefSeq" id="XP_025363866.1">
    <property type="nucleotide sequence ID" value="XM_025505774.1"/>
</dbReference>
<feature type="transmembrane region" description="Helical" evidence="1">
    <location>
        <begin position="39"/>
        <end position="58"/>
    </location>
</feature>
<accession>A0A316UW76</accession>
<dbReference type="GeneID" id="37027597"/>
<sequence>MDQIVIPPDLDAAPPPTPALTPNSLPPAYPSYAVLLRSALHPQLLILYSYFALIAWLLRRVVFRSVLAERIGRKAGWETGTWCALAALSLGSTWTYMLRYFSHSYNVWLSGAHLTGLAIPSLPVCPRTSSLLSSCHVSLLSTRLQRLSLWLTHTSLFTESWLQVTSHPAAWWWSAEVCLFTVGVFTLFLSAQRTRVGVPYAWAYMLLGQTVAMSFAAALFGLALSLREVGEGSLLQVARAGRFAGEERVGRVVRVEVQEDEQGAMVETTTRQYILECPSTHPSLASRLITWAGVGLASLCVWSRPTTLPQVLWMHLLPLVLLLPRAALTDRLEALLHPHPRSDDAEGTRASNERLRALLRPSNLFGALAAYNFVARLRQAGDVVSLVVREVPALQLHRYGTMRVVGKLLYPTTFHSHPAQSSIGSDAVCLGLVTLVYIGMDAVRSNHPRTRLVAALLALATPLVGPSATLSAWLAVREREVEEAECRDEERLRKEAGQGVGLVVEEEEQRVVRARGKTE</sequence>
<evidence type="ECO:0000313" key="3">
    <source>
        <dbReference type="Proteomes" id="UP000245884"/>
    </source>
</evidence>
<dbReference type="AlphaFoldDB" id="A0A316UW76"/>
<keyword evidence="1" id="KW-0812">Transmembrane</keyword>
<protein>
    <submittedName>
        <fullName evidence="2">Uncharacterized protein</fullName>
    </submittedName>
</protein>
<feature type="transmembrane region" description="Helical" evidence="1">
    <location>
        <begin position="79"/>
        <end position="101"/>
    </location>
</feature>
<feature type="transmembrane region" description="Helical" evidence="1">
    <location>
        <begin position="170"/>
        <end position="189"/>
    </location>
</feature>
<reference evidence="2 3" key="1">
    <citation type="journal article" date="2018" name="Mol. Biol. Evol.">
        <title>Broad Genomic Sampling Reveals a Smut Pathogenic Ancestry of the Fungal Clade Ustilaginomycotina.</title>
        <authorList>
            <person name="Kijpornyongpan T."/>
            <person name="Mondo S.J."/>
            <person name="Barry K."/>
            <person name="Sandor L."/>
            <person name="Lee J."/>
            <person name="Lipzen A."/>
            <person name="Pangilinan J."/>
            <person name="LaButti K."/>
            <person name="Hainaut M."/>
            <person name="Henrissat B."/>
            <person name="Grigoriev I.V."/>
            <person name="Spatafora J.W."/>
            <person name="Aime M.C."/>
        </authorList>
    </citation>
    <scope>NUCLEOTIDE SEQUENCE [LARGE SCALE GENOMIC DNA]</scope>
    <source>
        <strain evidence="2 3">MCA 5214</strain>
    </source>
</reference>
<dbReference type="EMBL" id="KZ819664">
    <property type="protein sequence ID" value="PWN29254.1"/>
    <property type="molecule type" value="Genomic_DNA"/>
</dbReference>
<dbReference type="OrthoDB" id="2126185at2759"/>
<gene>
    <name evidence="2" type="ORF">BDZ90DRAFT_231232</name>
</gene>
<keyword evidence="1" id="KW-0472">Membrane</keyword>
<proteinExistence type="predicted"/>
<keyword evidence="1" id="KW-1133">Transmembrane helix</keyword>
<keyword evidence="3" id="KW-1185">Reference proteome</keyword>
<evidence type="ECO:0000256" key="1">
    <source>
        <dbReference type="SAM" id="Phobius"/>
    </source>
</evidence>
<feature type="transmembrane region" description="Helical" evidence="1">
    <location>
        <begin position="201"/>
        <end position="224"/>
    </location>
</feature>
<organism evidence="2 3">
    <name type="scientific">Jaminaea rosea</name>
    <dbReference type="NCBI Taxonomy" id="1569628"/>
    <lineage>
        <taxon>Eukaryota</taxon>
        <taxon>Fungi</taxon>
        <taxon>Dikarya</taxon>
        <taxon>Basidiomycota</taxon>
        <taxon>Ustilaginomycotina</taxon>
        <taxon>Exobasidiomycetes</taxon>
        <taxon>Microstromatales</taxon>
        <taxon>Microstromatales incertae sedis</taxon>
        <taxon>Jaminaea</taxon>
    </lineage>
</organism>
<evidence type="ECO:0000313" key="2">
    <source>
        <dbReference type="EMBL" id="PWN29254.1"/>
    </source>
</evidence>
<dbReference type="Proteomes" id="UP000245884">
    <property type="component" value="Unassembled WGS sequence"/>
</dbReference>